<reference evidence="1 2" key="1">
    <citation type="submission" date="2019-12" db="EMBL/GenBank/DDBJ databases">
        <title>Whole genome sequencing of endophytic Actinobacterium Micromonospora sp. MPMI6T.</title>
        <authorList>
            <person name="Evv R."/>
            <person name="Podile A.R."/>
        </authorList>
    </citation>
    <scope>NUCLEOTIDE SEQUENCE [LARGE SCALE GENOMIC DNA]</scope>
    <source>
        <strain evidence="1 2">MPMI6</strain>
    </source>
</reference>
<evidence type="ECO:0000313" key="1">
    <source>
        <dbReference type="EMBL" id="MBO4205779.1"/>
    </source>
</evidence>
<evidence type="ECO:0000313" key="2">
    <source>
        <dbReference type="Proteomes" id="UP000823521"/>
    </source>
</evidence>
<comment type="caution">
    <text evidence="1">The sequence shown here is derived from an EMBL/GenBank/DDBJ whole genome shotgun (WGS) entry which is preliminary data.</text>
</comment>
<organism evidence="1 2">
    <name type="scientific">Micromonospora echinofusca</name>
    <dbReference type="NCBI Taxonomy" id="47858"/>
    <lineage>
        <taxon>Bacteria</taxon>
        <taxon>Bacillati</taxon>
        <taxon>Actinomycetota</taxon>
        <taxon>Actinomycetes</taxon>
        <taxon>Micromonosporales</taxon>
        <taxon>Micromonosporaceae</taxon>
        <taxon>Micromonospora</taxon>
    </lineage>
</organism>
<proteinExistence type="predicted"/>
<gene>
    <name evidence="1" type="ORF">GSF22_07135</name>
</gene>
<dbReference type="RefSeq" id="WP_208812087.1">
    <property type="nucleotide sequence ID" value="NZ_WVUH01000036.1"/>
</dbReference>
<dbReference type="Proteomes" id="UP000823521">
    <property type="component" value="Unassembled WGS sequence"/>
</dbReference>
<name>A0ABS3VML3_MICEH</name>
<accession>A0ABS3VML3</accession>
<dbReference type="EMBL" id="WVUH01000036">
    <property type="protein sequence ID" value="MBO4205779.1"/>
    <property type="molecule type" value="Genomic_DNA"/>
</dbReference>
<keyword evidence="2" id="KW-1185">Reference proteome</keyword>
<sequence length="336" mass="37087">MGETRNRMLVITEEQGNYPDGRIPDLETDEKACEDIVGRISGLLPPDRVGEVLGTLVNWSASTLPPAQVFGTWAEAVTAATRYVQGDVRTVIDPQGRRDRSHQVDSQLGTAIRSTGRTDDLRIVQRDRSRRWANCGMAAFQIREQLAAHGGEPVLRARHTYQSGQGDDLRQTLRGLPATVETVLLLDCQFPQVHNFVIEAHADGRRYLAQGYQGSYFAQWWMGAEDGYSGEPPVGITGLRDRYGRGRPISPDDYRSLLDGLADTLAGDWRHVAERWRTLPFNPDPQEVDGIGRRAGTPSCTVEVYELTRPALARAALGGVPDVSLSELAVRRIGGD</sequence>
<protein>
    <submittedName>
        <fullName evidence="1">Uncharacterized protein</fullName>
    </submittedName>
</protein>